<reference evidence="2" key="1">
    <citation type="submission" date="2021-06" db="EMBL/GenBank/DDBJ databases">
        <title>New haloarchaea isolates fom saline soil.</title>
        <authorList>
            <person name="Duran-Viseras A."/>
            <person name="Sanchez-Porro C.S."/>
            <person name="Ventosa A."/>
        </authorList>
    </citation>
    <scope>NUCLEOTIDE SEQUENCE</scope>
    <source>
        <strain evidence="2">JCM 18369</strain>
    </source>
</reference>
<accession>A0AA41G2W7</accession>
<dbReference type="InterPro" id="IPR000182">
    <property type="entry name" value="GNAT_dom"/>
</dbReference>
<comment type="caution">
    <text evidence="2">The sequence shown here is derived from an EMBL/GenBank/DDBJ whole genome shotgun (WGS) entry which is preliminary data.</text>
</comment>
<dbReference type="Pfam" id="PF00583">
    <property type="entry name" value="Acetyltransf_1"/>
    <property type="match status" value="1"/>
</dbReference>
<evidence type="ECO:0000259" key="1">
    <source>
        <dbReference type="PROSITE" id="PS51186"/>
    </source>
</evidence>
<evidence type="ECO:0000313" key="2">
    <source>
        <dbReference type="EMBL" id="MBV0902521.1"/>
    </source>
</evidence>
<proteinExistence type="predicted"/>
<dbReference type="GO" id="GO:0016747">
    <property type="term" value="F:acyltransferase activity, transferring groups other than amino-acyl groups"/>
    <property type="evidence" value="ECO:0007669"/>
    <property type="project" value="InterPro"/>
</dbReference>
<dbReference type="PANTHER" id="PTHR43072:SF60">
    <property type="entry name" value="L-2,4-DIAMINOBUTYRIC ACID ACETYLTRANSFERASE"/>
    <property type="match status" value="1"/>
</dbReference>
<keyword evidence="3" id="KW-1185">Reference proteome</keyword>
<dbReference type="AlphaFoldDB" id="A0AA41G2W7"/>
<feature type="domain" description="N-acetyltransferase" evidence="1">
    <location>
        <begin position="40"/>
        <end position="188"/>
    </location>
</feature>
<sequence length="188" mass="20200">MTGAWRLTRNRYGRAVYDALARAGVTATWMHEYTRPLDSPVERTAPTGFTVVVCAPDRVASLDPPVGDLRDGEVVVGAFDGDATLGYLFCSVGASHDIAPLDRTLSFDGAYLRRVFVDPAHRNRGVATALVAHACRHAADSGAADASALVALDNRPSRALFEGLGFTARRARRYAAVGPLSWRSVRSL</sequence>
<dbReference type="CDD" id="cd04301">
    <property type="entry name" value="NAT_SF"/>
    <property type="match status" value="1"/>
</dbReference>
<dbReference type="InterPro" id="IPR016181">
    <property type="entry name" value="Acyl_CoA_acyltransferase"/>
</dbReference>
<gene>
    <name evidence="2" type="ORF">KTS37_12045</name>
</gene>
<dbReference type="SUPFAM" id="SSF55729">
    <property type="entry name" value="Acyl-CoA N-acyltransferases (Nat)"/>
    <property type="match status" value="1"/>
</dbReference>
<dbReference type="Gene3D" id="3.40.630.30">
    <property type="match status" value="1"/>
</dbReference>
<organism evidence="2 3">
    <name type="scientific">Haloarcula salina</name>
    <dbReference type="NCBI Taxonomy" id="1429914"/>
    <lineage>
        <taxon>Archaea</taxon>
        <taxon>Methanobacteriati</taxon>
        <taxon>Methanobacteriota</taxon>
        <taxon>Stenosarchaea group</taxon>
        <taxon>Halobacteria</taxon>
        <taxon>Halobacteriales</taxon>
        <taxon>Haloarculaceae</taxon>
        <taxon>Haloarcula</taxon>
    </lineage>
</organism>
<dbReference type="EMBL" id="JAHQXE010000003">
    <property type="protein sequence ID" value="MBV0902521.1"/>
    <property type="molecule type" value="Genomic_DNA"/>
</dbReference>
<dbReference type="RefSeq" id="WP_162413329.1">
    <property type="nucleotide sequence ID" value="NZ_JAHQXE010000003.1"/>
</dbReference>
<dbReference type="PROSITE" id="PS51186">
    <property type="entry name" value="GNAT"/>
    <property type="match status" value="1"/>
</dbReference>
<protein>
    <submittedName>
        <fullName evidence="2">GNAT family N-acetyltransferase</fullName>
    </submittedName>
</protein>
<dbReference type="PANTHER" id="PTHR43072">
    <property type="entry name" value="N-ACETYLTRANSFERASE"/>
    <property type="match status" value="1"/>
</dbReference>
<evidence type="ECO:0000313" key="3">
    <source>
        <dbReference type="Proteomes" id="UP001166304"/>
    </source>
</evidence>
<name>A0AA41G2W7_9EURY</name>
<dbReference type="Proteomes" id="UP001166304">
    <property type="component" value="Unassembled WGS sequence"/>
</dbReference>